<comment type="caution">
    <text evidence="1">The sequence shown here is derived from an EMBL/GenBank/DDBJ whole genome shotgun (WGS) entry which is preliminary data.</text>
</comment>
<protein>
    <submittedName>
        <fullName evidence="1">Uncharacterized protein</fullName>
    </submittedName>
</protein>
<accession>A0A1V4J7J0</accession>
<organism evidence="1 2">
    <name type="scientific">Patagioenas fasciata monilis</name>
    <dbReference type="NCBI Taxonomy" id="372326"/>
    <lineage>
        <taxon>Eukaryota</taxon>
        <taxon>Metazoa</taxon>
        <taxon>Chordata</taxon>
        <taxon>Craniata</taxon>
        <taxon>Vertebrata</taxon>
        <taxon>Euteleostomi</taxon>
        <taxon>Archelosauria</taxon>
        <taxon>Archosauria</taxon>
        <taxon>Dinosauria</taxon>
        <taxon>Saurischia</taxon>
        <taxon>Theropoda</taxon>
        <taxon>Coelurosauria</taxon>
        <taxon>Aves</taxon>
        <taxon>Neognathae</taxon>
        <taxon>Neoaves</taxon>
        <taxon>Columbimorphae</taxon>
        <taxon>Columbiformes</taxon>
        <taxon>Columbidae</taxon>
        <taxon>Patagioenas</taxon>
    </lineage>
</organism>
<dbReference type="OrthoDB" id="9446970at2759"/>
<reference evidence="1 2" key="1">
    <citation type="submission" date="2016-02" db="EMBL/GenBank/DDBJ databases">
        <title>Band-tailed pigeon sequencing and assembly.</title>
        <authorList>
            <person name="Soares A.E."/>
            <person name="Novak B.J."/>
            <person name="Rice E.S."/>
            <person name="O'Connell B."/>
            <person name="Chang D."/>
            <person name="Weber S."/>
            <person name="Shapiro B."/>
        </authorList>
    </citation>
    <scope>NUCLEOTIDE SEQUENCE [LARGE SCALE GENOMIC DNA]</scope>
    <source>
        <strain evidence="1">BTP2013</strain>
        <tissue evidence="1">Blood</tissue>
    </source>
</reference>
<dbReference type="AlphaFoldDB" id="A0A1V4J7J0"/>
<dbReference type="EMBL" id="LSYS01008642">
    <property type="protein sequence ID" value="OPJ68126.1"/>
    <property type="molecule type" value="Genomic_DNA"/>
</dbReference>
<name>A0A1V4J7J0_PATFA</name>
<sequence>MWEWEDAVTAGLCLGCVCARTIYRIRWKHPHPQPKYLSLTWMLEGQLKNAVRSALGRALRKVSTAQLTPKLVNSRPGESKVNSLQKYFMRRQCRKHEVFVGSL</sequence>
<proteinExistence type="predicted"/>
<dbReference type="Proteomes" id="UP000190648">
    <property type="component" value="Unassembled WGS sequence"/>
</dbReference>
<keyword evidence="2" id="KW-1185">Reference proteome</keyword>
<gene>
    <name evidence="1" type="ORF">AV530_013657</name>
</gene>
<evidence type="ECO:0000313" key="1">
    <source>
        <dbReference type="EMBL" id="OPJ68126.1"/>
    </source>
</evidence>
<evidence type="ECO:0000313" key="2">
    <source>
        <dbReference type="Proteomes" id="UP000190648"/>
    </source>
</evidence>